<proteinExistence type="predicted"/>
<name>A0A853EL07_9ACTO</name>
<organism evidence="1 2">
    <name type="scientific">Actinomyces bowdenii</name>
    <dbReference type="NCBI Taxonomy" id="131109"/>
    <lineage>
        <taxon>Bacteria</taxon>
        <taxon>Bacillati</taxon>
        <taxon>Actinomycetota</taxon>
        <taxon>Actinomycetes</taxon>
        <taxon>Actinomycetales</taxon>
        <taxon>Actinomycetaceae</taxon>
        <taxon>Actinomyces</taxon>
    </lineage>
</organism>
<dbReference type="Proteomes" id="UP000572528">
    <property type="component" value="Unassembled WGS sequence"/>
</dbReference>
<protein>
    <submittedName>
        <fullName evidence="1">Uncharacterized protein</fullName>
    </submittedName>
</protein>
<reference evidence="1 2" key="1">
    <citation type="submission" date="2020-07" db="EMBL/GenBank/DDBJ databases">
        <title>MOT database genomes.</title>
        <authorList>
            <person name="Joseph S."/>
            <person name="Aduse-Opoku J."/>
            <person name="Hashim A."/>
            <person name="Wade W."/>
            <person name="Curtis M."/>
        </authorList>
    </citation>
    <scope>NUCLEOTIDE SEQUENCE [LARGE SCALE GENOMIC DNA]</scope>
    <source>
        <strain evidence="1 2">WMus004</strain>
    </source>
</reference>
<gene>
    <name evidence="1" type="ORF">HZZ05_10900</name>
</gene>
<evidence type="ECO:0000313" key="2">
    <source>
        <dbReference type="Proteomes" id="UP000572528"/>
    </source>
</evidence>
<evidence type="ECO:0000313" key="1">
    <source>
        <dbReference type="EMBL" id="NYS70007.1"/>
    </source>
</evidence>
<dbReference type="RefSeq" id="WP_179901259.1">
    <property type="nucleotide sequence ID" value="NZ_JACBXV010000188.1"/>
</dbReference>
<comment type="caution">
    <text evidence="1">The sequence shown here is derived from an EMBL/GenBank/DDBJ whole genome shotgun (WGS) entry which is preliminary data.</text>
</comment>
<sequence length="72" mass="7818">MTLLLPSLQAERIRSAVVDYLSTTFALTDAESRSALADFLESPDRGVFTGPFVRLRLPYQPSGSAGAALDWT</sequence>
<accession>A0A853EL07</accession>
<dbReference type="AlphaFoldDB" id="A0A853EL07"/>
<feature type="non-terminal residue" evidence="1">
    <location>
        <position position="72"/>
    </location>
</feature>
<dbReference type="EMBL" id="JACBXV010000188">
    <property type="protein sequence ID" value="NYS70007.1"/>
    <property type="molecule type" value="Genomic_DNA"/>
</dbReference>